<proteinExistence type="predicted"/>
<feature type="compositionally biased region" description="Basic and acidic residues" evidence="1">
    <location>
        <begin position="21"/>
        <end position="32"/>
    </location>
</feature>
<evidence type="ECO:0000313" key="3">
    <source>
        <dbReference type="Proteomes" id="UP000183809"/>
    </source>
</evidence>
<evidence type="ECO:0000313" key="2">
    <source>
        <dbReference type="EMBL" id="OJD34672.1"/>
    </source>
</evidence>
<feature type="region of interest" description="Disordered" evidence="1">
    <location>
        <begin position="1"/>
        <end position="78"/>
    </location>
</feature>
<dbReference type="RefSeq" id="XP_020130932.1">
    <property type="nucleotide sequence ID" value="XM_020272715.1"/>
</dbReference>
<name>A0A1J9R210_9PEZI</name>
<dbReference type="EMBL" id="MNUE01000021">
    <property type="protein sequence ID" value="OJD34672.1"/>
    <property type="molecule type" value="Genomic_DNA"/>
</dbReference>
<feature type="region of interest" description="Disordered" evidence="1">
    <location>
        <begin position="180"/>
        <end position="200"/>
    </location>
</feature>
<comment type="caution">
    <text evidence="2">The sequence shown here is derived from an EMBL/GenBank/DDBJ whole genome shotgun (WGS) entry which is preliminary data.</text>
</comment>
<dbReference type="AlphaFoldDB" id="A0A1J9R210"/>
<dbReference type="GeneID" id="31012975"/>
<organism evidence="2 3">
    <name type="scientific">Diplodia corticola</name>
    <dbReference type="NCBI Taxonomy" id="236234"/>
    <lineage>
        <taxon>Eukaryota</taxon>
        <taxon>Fungi</taxon>
        <taxon>Dikarya</taxon>
        <taxon>Ascomycota</taxon>
        <taxon>Pezizomycotina</taxon>
        <taxon>Dothideomycetes</taxon>
        <taxon>Dothideomycetes incertae sedis</taxon>
        <taxon>Botryosphaeriales</taxon>
        <taxon>Botryosphaeriaceae</taxon>
        <taxon>Diplodia</taxon>
    </lineage>
</organism>
<keyword evidence="3" id="KW-1185">Reference proteome</keyword>
<feature type="compositionally biased region" description="Basic residues" evidence="1">
    <location>
        <begin position="66"/>
        <end position="78"/>
    </location>
</feature>
<dbReference type="PANTHER" id="PTHR42085:SF8">
    <property type="entry name" value="F-BOX DOMAIN-CONTAINING PROTEIN"/>
    <property type="match status" value="1"/>
</dbReference>
<accession>A0A1J9R210</accession>
<dbReference type="Proteomes" id="UP000183809">
    <property type="component" value="Unassembled WGS sequence"/>
</dbReference>
<feature type="compositionally biased region" description="Low complexity" evidence="1">
    <location>
        <begin position="180"/>
        <end position="195"/>
    </location>
</feature>
<dbReference type="PANTHER" id="PTHR42085">
    <property type="entry name" value="F-BOX DOMAIN-CONTAINING PROTEIN"/>
    <property type="match status" value="1"/>
</dbReference>
<protein>
    <submittedName>
        <fullName evidence="2">Glucan synthase protein</fullName>
    </submittedName>
</protein>
<reference evidence="2 3" key="1">
    <citation type="submission" date="2016-10" db="EMBL/GenBank/DDBJ databases">
        <title>Proteomics and genomics reveal pathogen-plant mechanisms compatible with a hemibiotrophic lifestyle of Diplodia corticola.</title>
        <authorList>
            <person name="Fernandes I."/>
            <person name="De Jonge R."/>
            <person name="Van De Peer Y."/>
            <person name="Devreese B."/>
            <person name="Alves A."/>
            <person name="Esteves A.C."/>
        </authorList>
    </citation>
    <scope>NUCLEOTIDE SEQUENCE [LARGE SCALE GENOMIC DNA]</scope>
    <source>
        <strain evidence="2 3">CBS 112549</strain>
    </source>
</reference>
<evidence type="ECO:0000256" key="1">
    <source>
        <dbReference type="SAM" id="MobiDB-lite"/>
    </source>
</evidence>
<sequence length="377" mass="42361">MPRAKGVPTPRRKAEVPTPKRKAEFQEREYSKRPRRTPVSYADPENSDDSAFYETDEDGEGVTARKAQRPKPSRPLPKHKIFPFLSLPRELRDLIYDYALGCPTIVTTTISPVNHDPNADPEQSTTTTTTAFSNIIRLQEVTVGFRKSTRRMGHFSQSLLRTGDDGATTTTSSTTNTVASWPALNNANNNAANNDNGDRPTLVRRRTYAPAPLALGLLGVSRQVHSEAARVLYGGRTRLQFGDSMALQAFVARLSRGTRALVRDVRLMRWQHARSACRAFDRTVFELLAEGVTGLAALRVPKRRYSSLDGKWEARRVCRHGWRWLEAMAGEREDGFEGVLNVLLAGVDDWGDGWRAGEEKREMYVKEFKALMKVQAE</sequence>
<dbReference type="OrthoDB" id="5397846at2759"/>
<dbReference type="InterPro" id="IPR038883">
    <property type="entry name" value="AN11006-like"/>
</dbReference>
<dbReference type="STRING" id="236234.A0A1J9R210"/>
<gene>
    <name evidence="2" type="ORF">BKCO1_2100059</name>
</gene>